<organism evidence="3 4">
    <name type="scientific">Streptomyces beijiangensis</name>
    <dbReference type="NCBI Taxonomy" id="163361"/>
    <lineage>
        <taxon>Bacteria</taxon>
        <taxon>Bacillati</taxon>
        <taxon>Actinomycetota</taxon>
        <taxon>Actinomycetes</taxon>
        <taxon>Kitasatosporales</taxon>
        <taxon>Streptomycetaceae</taxon>
        <taxon>Streptomyces</taxon>
    </lineage>
</organism>
<keyword evidence="2" id="KW-0812">Transmembrane</keyword>
<name>A0A939F4F7_9ACTN</name>
<gene>
    <name evidence="3" type="ORF">J0695_11145</name>
</gene>
<protein>
    <submittedName>
        <fullName evidence="3">DUF2993 domain-containing protein</fullName>
    </submittedName>
</protein>
<comment type="caution">
    <text evidence="3">The sequence shown here is derived from an EMBL/GenBank/DDBJ whole genome shotgun (WGS) entry which is preliminary data.</text>
</comment>
<accession>A0A939F4F7</accession>
<dbReference type="Pfam" id="PF11209">
    <property type="entry name" value="LmeA"/>
    <property type="match status" value="1"/>
</dbReference>
<evidence type="ECO:0000256" key="1">
    <source>
        <dbReference type="SAM" id="MobiDB-lite"/>
    </source>
</evidence>
<keyword evidence="2" id="KW-0472">Membrane</keyword>
<dbReference type="EMBL" id="JAFLRJ010000097">
    <property type="protein sequence ID" value="MBO0512361.1"/>
    <property type="molecule type" value="Genomic_DNA"/>
</dbReference>
<evidence type="ECO:0000313" key="3">
    <source>
        <dbReference type="EMBL" id="MBO0512361.1"/>
    </source>
</evidence>
<feature type="transmembrane region" description="Helical" evidence="2">
    <location>
        <begin position="77"/>
        <end position="95"/>
    </location>
</feature>
<feature type="compositionally biased region" description="Basic and acidic residues" evidence="1">
    <location>
        <begin position="24"/>
        <end position="46"/>
    </location>
</feature>
<evidence type="ECO:0000313" key="4">
    <source>
        <dbReference type="Proteomes" id="UP000664167"/>
    </source>
</evidence>
<sequence length="411" mass="44355">MRTPTRMHPHPPAADPNPYNELARLADPEPDHGYGEPDHPYGERDPLGLGLTSDDADEGDWSPPNHRGSSRFGALPFLAKLTLGVVVCALVFTLADRVAVAYAQDQAESKLQDALHLATPPDVKIKGFPFLTQLADRRIDEVEVAVPDVSADRVSLAEVRATAKDVRIEGDLPSSIKGAVVGRANGEVLLSFDDLNRELGASQVTFTPEAGGNNAIQVHGGLPVAGKDVRVQAQAHIRRDGDQAISTTVDDMRLDVPGLFTYRPGKDRAHSGLRLHREAARKIGEEAAKAKAMLAVPAVVDRIGVPPSRVHQALRSEKELHRLTGTPQFAQRLMKVNLVDVVAENPWLLEKLGIDQGLVEAVLDLRPPELSDRLSLSFRLPKSTDGLALRNVTVDSKGIRAELAGTGLHLG</sequence>
<keyword evidence="4" id="KW-1185">Reference proteome</keyword>
<evidence type="ECO:0000256" key="2">
    <source>
        <dbReference type="SAM" id="Phobius"/>
    </source>
</evidence>
<proteinExistence type="predicted"/>
<dbReference type="InterPro" id="IPR021373">
    <property type="entry name" value="DUF2993"/>
</dbReference>
<dbReference type="Proteomes" id="UP000664167">
    <property type="component" value="Unassembled WGS sequence"/>
</dbReference>
<reference evidence="3" key="1">
    <citation type="submission" date="2021-03" db="EMBL/GenBank/DDBJ databases">
        <title>Streptomyces poriferae sp. nov., a novel marine sponge-derived Actinobacteria species with anti-MRSA activity.</title>
        <authorList>
            <person name="Sandoval-Powers M."/>
            <person name="Kralova S."/>
            <person name="Nguyen G.-S."/>
            <person name="Fawwal D."/>
            <person name="Degnes K."/>
            <person name="Klinkenberg G."/>
            <person name="Sletta H."/>
            <person name="Wentzel A."/>
            <person name="Liles M.R."/>
        </authorList>
    </citation>
    <scope>NUCLEOTIDE SEQUENCE</scope>
    <source>
        <strain evidence="3">DSM 41794</strain>
    </source>
</reference>
<keyword evidence="2" id="KW-1133">Transmembrane helix</keyword>
<feature type="region of interest" description="Disordered" evidence="1">
    <location>
        <begin position="1"/>
        <end position="67"/>
    </location>
</feature>
<dbReference type="AlphaFoldDB" id="A0A939F4F7"/>